<dbReference type="AlphaFoldDB" id="A0A1I7Z151"/>
<protein>
    <submittedName>
        <fullName evidence="7">EF-hand domain-containing protein</fullName>
    </submittedName>
</protein>
<dbReference type="Pfam" id="PF13405">
    <property type="entry name" value="EF-hand_6"/>
    <property type="match status" value="1"/>
</dbReference>
<name>A0A1I7Z151_9BILA</name>
<feature type="region of interest" description="Disordered" evidence="4">
    <location>
        <begin position="258"/>
        <end position="282"/>
    </location>
</feature>
<keyword evidence="3" id="KW-0106">Calcium</keyword>
<dbReference type="PROSITE" id="PS00018">
    <property type="entry name" value="EF_HAND_1"/>
    <property type="match status" value="1"/>
</dbReference>
<keyword evidence="1" id="KW-0479">Metal-binding</keyword>
<sequence length="330" mass="37829">MSLYGKSRRFTRRLALIPSMVIGSFAKKGEHQHFIAASFASVGLVGPIGPRYVLFPRVIHTYDSTMRKLSPDDTAPLTSPRVPRARRYTAAVIGLPAKMVKSLRKDTDFDIISDLMKVDTAVKPPGIHEILDQTRHRFCPKWIKYMYAKFKNECPSGRMSLLEFKRLFGAYVPNRVSDAYLERMFHAFSYNNPDGDTITFSDLIECLSRLNDEDAQTKAEWTMRLMTRKHSDRIDYMEFCEFVGSIFQLVGREERRRLATSGQSSRHGSHRGSHVPVPDPSTANHVAYRSAVVFKELDTDGDGYLSEQDLVRFFQKYDQPSGQHMKQIMQ</sequence>
<dbReference type="GO" id="GO:0005509">
    <property type="term" value="F:calcium ion binding"/>
    <property type="evidence" value="ECO:0007669"/>
    <property type="project" value="InterPro"/>
</dbReference>
<dbReference type="Gene3D" id="1.10.238.10">
    <property type="entry name" value="EF-hand"/>
    <property type="match status" value="1"/>
</dbReference>
<dbReference type="InterPro" id="IPR018247">
    <property type="entry name" value="EF_Hand_1_Ca_BS"/>
</dbReference>
<evidence type="ECO:0000313" key="7">
    <source>
        <dbReference type="WBParaSite" id="L893_g21757.t3"/>
    </source>
</evidence>
<feature type="domain" description="EF-hand" evidence="5">
    <location>
        <begin position="293"/>
        <end position="320"/>
    </location>
</feature>
<dbReference type="PANTHER" id="PTHR23055">
    <property type="entry name" value="CALCIUM BINDING PROTEINS"/>
    <property type="match status" value="1"/>
</dbReference>
<evidence type="ECO:0000259" key="5">
    <source>
        <dbReference type="PROSITE" id="PS50222"/>
    </source>
</evidence>
<keyword evidence="2" id="KW-0677">Repeat</keyword>
<proteinExistence type="predicted"/>
<dbReference type="InterPro" id="IPR011992">
    <property type="entry name" value="EF-hand-dom_pair"/>
</dbReference>
<evidence type="ECO:0000256" key="1">
    <source>
        <dbReference type="ARBA" id="ARBA00022723"/>
    </source>
</evidence>
<evidence type="ECO:0000256" key="4">
    <source>
        <dbReference type="SAM" id="MobiDB-lite"/>
    </source>
</evidence>
<dbReference type="InterPro" id="IPR002048">
    <property type="entry name" value="EF_hand_dom"/>
</dbReference>
<reference evidence="7" key="1">
    <citation type="submission" date="2016-11" db="UniProtKB">
        <authorList>
            <consortium name="WormBaseParasite"/>
        </authorList>
    </citation>
    <scope>IDENTIFICATION</scope>
</reference>
<keyword evidence="6" id="KW-1185">Reference proteome</keyword>
<organism evidence="6 7">
    <name type="scientific">Steinernema glaseri</name>
    <dbReference type="NCBI Taxonomy" id="37863"/>
    <lineage>
        <taxon>Eukaryota</taxon>
        <taxon>Metazoa</taxon>
        <taxon>Ecdysozoa</taxon>
        <taxon>Nematoda</taxon>
        <taxon>Chromadorea</taxon>
        <taxon>Rhabditida</taxon>
        <taxon>Tylenchina</taxon>
        <taxon>Panagrolaimomorpha</taxon>
        <taxon>Strongyloidoidea</taxon>
        <taxon>Steinernematidae</taxon>
        <taxon>Steinernema</taxon>
    </lineage>
</organism>
<dbReference type="Proteomes" id="UP000095287">
    <property type="component" value="Unplaced"/>
</dbReference>
<evidence type="ECO:0000256" key="2">
    <source>
        <dbReference type="ARBA" id="ARBA00022737"/>
    </source>
</evidence>
<evidence type="ECO:0000256" key="3">
    <source>
        <dbReference type="ARBA" id="ARBA00022837"/>
    </source>
</evidence>
<dbReference type="PROSITE" id="PS50222">
    <property type="entry name" value="EF_HAND_2"/>
    <property type="match status" value="1"/>
</dbReference>
<dbReference type="SUPFAM" id="SSF47473">
    <property type="entry name" value="EF-hand"/>
    <property type="match status" value="1"/>
</dbReference>
<evidence type="ECO:0000313" key="6">
    <source>
        <dbReference type="Proteomes" id="UP000095287"/>
    </source>
</evidence>
<accession>A0A1I7Z151</accession>
<dbReference type="SMART" id="SM00054">
    <property type="entry name" value="EFh"/>
    <property type="match status" value="2"/>
</dbReference>
<dbReference type="PANTHER" id="PTHR23055:SF171">
    <property type="entry name" value="EF-HAND DOMAIN-CONTAINING PROTEIN"/>
    <property type="match status" value="1"/>
</dbReference>
<dbReference type="InterPro" id="IPR028846">
    <property type="entry name" value="Recoverin"/>
</dbReference>
<dbReference type="WBParaSite" id="L893_g21757.t3">
    <property type="protein sequence ID" value="L893_g21757.t3"/>
    <property type="gene ID" value="L893_g21757"/>
</dbReference>